<evidence type="ECO:0000313" key="3">
    <source>
        <dbReference type="EMBL" id="MFC3701605.1"/>
    </source>
</evidence>
<evidence type="ECO:0000259" key="2">
    <source>
        <dbReference type="Pfam" id="PF13439"/>
    </source>
</evidence>
<sequence>MTSTATPPTILHVIDTTGPGGAETVFLNLAEKMQIDGYRNLALIKGPGWVQNQLEQRGIPFKVIKPFGFLSIPYYRALLKFVKSENIKFVQAHLLGSALSFSIVSLITRIPVVATLHGQVDVNPNERFMVVKRWLLKKGLRKVVAVSGQLADYLAQRKLFARDQLSVIHNGIDVARYQVEITNELKQRFNLPDNATLVGSIGNIRPAKDYPTLIAAAKIVITQNPDTHFLIAGHAKQALQSQLETQVQELGLTNHIHFLGFLDNTPGFLAQLNVFVLSSEKEGFSISTLEAMAAKIPIVATRCGGPEEILEQGITGTLVDIKSPAQLAQAILTSPTRSNAQVKQAFKVVQEKFSEQILTNKYQQLCASQL</sequence>
<evidence type="ECO:0000313" key="4">
    <source>
        <dbReference type="Proteomes" id="UP001595710"/>
    </source>
</evidence>
<evidence type="ECO:0000259" key="1">
    <source>
        <dbReference type="Pfam" id="PF00534"/>
    </source>
</evidence>
<feature type="domain" description="Glycosyl transferase family 1" evidence="1">
    <location>
        <begin position="183"/>
        <end position="332"/>
    </location>
</feature>
<dbReference type="SUPFAM" id="SSF53756">
    <property type="entry name" value="UDP-Glycosyltransferase/glycogen phosphorylase"/>
    <property type="match status" value="1"/>
</dbReference>
<dbReference type="Proteomes" id="UP001595710">
    <property type="component" value="Unassembled WGS sequence"/>
</dbReference>
<dbReference type="PANTHER" id="PTHR12526">
    <property type="entry name" value="GLYCOSYLTRANSFERASE"/>
    <property type="match status" value="1"/>
</dbReference>
<dbReference type="PANTHER" id="PTHR12526:SF630">
    <property type="entry name" value="GLYCOSYLTRANSFERASE"/>
    <property type="match status" value="1"/>
</dbReference>
<gene>
    <name evidence="3" type="ORF">ACFOND_08155</name>
</gene>
<dbReference type="InterPro" id="IPR001296">
    <property type="entry name" value="Glyco_trans_1"/>
</dbReference>
<dbReference type="Pfam" id="PF00534">
    <property type="entry name" value="Glycos_transf_1"/>
    <property type="match status" value="1"/>
</dbReference>
<comment type="caution">
    <text evidence="3">The sequence shown here is derived from an EMBL/GenBank/DDBJ whole genome shotgun (WGS) entry which is preliminary data.</text>
</comment>
<dbReference type="EC" id="2.4.-.-" evidence="3"/>
<dbReference type="RefSeq" id="WP_290280698.1">
    <property type="nucleotide sequence ID" value="NZ_JAUFQI010000001.1"/>
</dbReference>
<reference evidence="4" key="1">
    <citation type="journal article" date="2019" name="Int. J. Syst. Evol. Microbiol.">
        <title>The Global Catalogue of Microorganisms (GCM) 10K type strain sequencing project: providing services to taxonomists for standard genome sequencing and annotation.</title>
        <authorList>
            <consortium name="The Broad Institute Genomics Platform"/>
            <consortium name="The Broad Institute Genome Sequencing Center for Infectious Disease"/>
            <person name="Wu L."/>
            <person name="Ma J."/>
        </authorList>
    </citation>
    <scope>NUCLEOTIDE SEQUENCE [LARGE SCALE GENOMIC DNA]</scope>
    <source>
        <strain evidence="4">CECT 8288</strain>
    </source>
</reference>
<proteinExistence type="predicted"/>
<keyword evidence="3" id="KW-0328">Glycosyltransferase</keyword>
<dbReference type="GO" id="GO:0016757">
    <property type="term" value="F:glycosyltransferase activity"/>
    <property type="evidence" value="ECO:0007669"/>
    <property type="project" value="UniProtKB-KW"/>
</dbReference>
<feature type="domain" description="Glycosyltransferase subfamily 4-like N-terminal" evidence="2">
    <location>
        <begin position="19"/>
        <end position="176"/>
    </location>
</feature>
<keyword evidence="4" id="KW-1185">Reference proteome</keyword>
<dbReference type="InterPro" id="IPR028098">
    <property type="entry name" value="Glyco_trans_4-like_N"/>
</dbReference>
<keyword evidence="3" id="KW-0808">Transferase</keyword>
<name>A0ABV7WUM4_9GAMM</name>
<accession>A0ABV7WUM4</accession>
<organism evidence="3 4">
    <name type="scientific">Reinekea marina</name>
    <dbReference type="NCBI Taxonomy" id="1310421"/>
    <lineage>
        <taxon>Bacteria</taxon>
        <taxon>Pseudomonadati</taxon>
        <taxon>Pseudomonadota</taxon>
        <taxon>Gammaproteobacteria</taxon>
        <taxon>Oceanospirillales</taxon>
        <taxon>Saccharospirillaceae</taxon>
        <taxon>Reinekea</taxon>
    </lineage>
</organism>
<protein>
    <submittedName>
        <fullName evidence="3">Glycosyltransferase</fullName>
        <ecNumber evidence="3">2.4.-.-</ecNumber>
    </submittedName>
</protein>
<dbReference type="Gene3D" id="3.40.50.2000">
    <property type="entry name" value="Glycogen Phosphorylase B"/>
    <property type="match status" value="2"/>
</dbReference>
<dbReference type="EMBL" id="JBHRYN010000010">
    <property type="protein sequence ID" value="MFC3701605.1"/>
    <property type="molecule type" value="Genomic_DNA"/>
</dbReference>
<dbReference type="Pfam" id="PF13439">
    <property type="entry name" value="Glyco_transf_4"/>
    <property type="match status" value="1"/>
</dbReference>